<accession>A0A3B0VI04</accession>
<feature type="transmembrane region" description="Helical" evidence="5">
    <location>
        <begin position="171"/>
        <end position="192"/>
    </location>
</feature>
<feature type="non-terminal residue" evidence="7">
    <location>
        <position position="1"/>
    </location>
</feature>
<feature type="transmembrane region" description="Helical" evidence="5">
    <location>
        <begin position="92"/>
        <end position="111"/>
    </location>
</feature>
<feature type="transmembrane region" description="Helical" evidence="5">
    <location>
        <begin position="381"/>
        <end position="400"/>
    </location>
</feature>
<organism evidence="7">
    <name type="scientific">hydrothermal vent metagenome</name>
    <dbReference type="NCBI Taxonomy" id="652676"/>
    <lineage>
        <taxon>unclassified sequences</taxon>
        <taxon>metagenomes</taxon>
        <taxon>ecological metagenomes</taxon>
    </lineage>
</organism>
<feature type="transmembrane region" description="Helical" evidence="5">
    <location>
        <begin position="13"/>
        <end position="30"/>
    </location>
</feature>
<dbReference type="InterPro" id="IPR007016">
    <property type="entry name" value="O-antigen_ligase-rel_domated"/>
</dbReference>
<comment type="subcellular location">
    <subcellularLocation>
        <location evidence="1">Membrane</location>
        <topology evidence="1">Multi-pass membrane protein</topology>
    </subcellularLocation>
</comment>
<feature type="transmembrane region" description="Helical" evidence="5">
    <location>
        <begin position="322"/>
        <end position="341"/>
    </location>
</feature>
<dbReference type="SUPFAM" id="SSF48452">
    <property type="entry name" value="TPR-like"/>
    <property type="match status" value="1"/>
</dbReference>
<evidence type="ECO:0000256" key="3">
    <source>
        <dbReference type="ARBA" id="ARBA00022989"/>
    </source>
</evidence>
<dbReference type="InterPro" id="IPR051533">
    <property type="entry name" value="WaaL-like"/>
</dbReference>
<dbReference type="Gene3D" id="1.25.40.10">
    <property type="entry name" value="Tetratricopeptide repeat domain"/>
    <property type="match status" value="1"/>
</dbReference>
<feature type="domain" description="O-antigen ligase-related" evidence="6">
    <location>
        <begin position="128"/>
        <end position="264"/>
    </location>
</feature>
<proteinExistence type="predicted"/>
<evidence type="ECO:0000256" key="5">
    <source>
        <dbReference type="SAM" id="Phobius"/>
    </source>
</evidence>
<dbReference type="PANTHER" id="PTHR37422:SF23">
    <property type="entry name" value="TEICHURONIC ACID BIOSYNTHESIS PROTEIN TUAE"/>
    <property type="match status" value="1"/>
</dbReference>
<evidence type="ECO:0000259" key="6">
    <source>
        <dbReference type="Pfam" id="PF04932"/>
    </source>
</evidence>
<dbReference type="AlphaFoldDB" id="A0A3B0VI04"/>
<dbReference type="PANTHER" id="PTHR37422">
    <property type="entry name" value="TEICHURONIC ACID BIOSYNTHESIS PROTEIN TUAE"/>
    <property type="match status" value="1"/>
</dbReference>
<name>A0A3B0VI04_9ZZZZ</name>
<evidence type="ECO:0000256" key="1">
    <source>
        <dbReference type="ARBA" id="ARBA00004141"/>
    </source>
</evidence>
<dbReference type="InterPro" id="IPR011990">
    <property type="entry name" value="TPR-like_helical_dom_sf"/>
</dbReference>
<feature type="transmembrane region" description="Helical" evidence="5">
    <location>
        <begin position="132"/>
        <end position="155"/>
    </location>
</feature>
<keyword evidence="3 5" id="KW-1133">Transmembrane helix</keyword>
<keyword evidence="2 5" id="KW-0812">Transmembrane</keyword>
<feature type="transmembrane region" description="Helical" evidence="5">
    <location>
        <begin position="353"/>
        <end position="369"/>
    </location>
</feature>
<sequence>FTAYDTNLAQGKFWILLGAMAIYFGIVSLSRRDVWRLAGAAGPLGASIAIYFVMSNNWRQWPAEIGLFNQIGGMWMSLRPSLPLPVLHPNTLAGMMALLLPFNIAFGIYAWRQRQMRWLQLAIISGSITVGGLLFSSAIGAWLAIAVGLGIWFLWETSDKLRRKLPFSQKMIFIGLMAGLFLLGFLFLSFALRSGAGQEGSSTRLALAQQTLFLIEDFGLTGSGLATFPALYAQYVQVTPVFFAAYSNFFLDIWLEQGVFALISMLIVLGGSFWLLLKQSAFWTKKAVQQPVVPAETGAVETTRRRRRRRRRNKSISDGEMVLFRWAAFASMVVMILHGLIDDALYGDQASPLLFFAPAMVILVTRRRQRRDAPPISVRRYWVMGLAVTAVLLAALFVGFRQTVQAQWAANLGALQLTRAELMGWPTNQWDAGGDLQRFDAATALFERALAVDPQNRTANHRLGTIAMIKRDYETAVFHLEQAQAASDSYRGITKSLGYSYVWHDRLDQATETLREIPESRAEMAVYSSWWEQRNRPDLAAKAGEMTMILQDVALLDP</sequence>
<gene>
    <name evidence="7" type="ORF">MNBD_CHLOROFLEXI01-4594</name>
</gene>
<feature type="transmembrane region" description="Helical" evidence="5">
    <location>
        <begin position="212"/>
        <end position="233"/>
    </location>
</feature>
<reference evidence="7" key="1">
    <citation type="submission" date="2018-06" db="EMBL/GenBank/DDBJ databases">
        <authorList>
            <person name="Zhirakovskaya E."/>
        </authorList>
    </citation>
    <scope>NUCLEOTIDE SEQUENCE</scope>
</reference>
<protein>
    <recommendedName>
        <fullName evidence="6">O-antigen ligase-related domain-containing protein</fullName>
    </recommendedName>
</protein>
<feature type="transmembrane region" description="Helical" evidence="5">
    <location>
        <begin position="37"/>
        <end position="54"/>
    </location>
</feature>
<dbReference type="GO" id="GO:0016020">
    <property type="term" value="C:membrane"/>
    <property type="evidence" value="ECO:0007669"/>
    <property type="project" value="UniProtKB-SubCell"/>
</dbReference>
<dbReference type="Pfam" id="PF04932">
    <property type="entry name" value="Wzy_C"/>
    <property type="match status" value="1"/>
</dbReference>
<evidence type="ECO:0000256" key="2">
    <source>
        <dbReference type="ARBA" id="ARBA00022692"/>
    </source>
</evidence>
<evidence type="ECO:0000313" key="7">
    <source>
        <dbReference type="EMBL" id="VAW31314.1"/>
    </source>
</evidence>
<dbReference type="EMBL" id="UOEU01000197">
    <property type="protein sequence ID" value="VAW31314.1"/>
    <property type="molecule type" value="Genomic_DNA"/>
</dbReference>
<keyword evidence="4 5" id="KW-0472">Membrane</keyword>
<feature type="transmembrane region" description="Helical" evidence="5">
    <location>
        <begin position="253"/>
        <end position="277"/>
    </location>
</feature>
<evidence type="ECO:0000256" key="4">
    <source>
        <dbReference type="ARBA" id="ARBA00023136"/>
    </source>
</evidence>